<dbReference type="SUPFAM" id="SSF81324">
    <property type="entry name" value="Voltage-gated potassium channels"/>
    <property type="match status" value="1"/>
</dbReference>
<feature type="domain" description="RCK N-terminal" evidence="2">
    <location>
        <begin position="120"/>
        <end position="235"/>
    </location>
</feature>
<dbReference type="PANTHER" id="PTHR43833:SF9">
    <property type="entry name" value="POTASSIUM CHANNEL PROTEIN YUGO-RELATED"/>
    <property type="match status" value="1"/>
</dbReference>
<dbReference type="RefSeq" id="WP_089778413.1">
    <property type="nucleotide sequence ID" value="NZ_CABLRR010000002.1"/>
</dbReference>
<feature type="transmembrane region" description="Helical" evidence="1">
    <location>
        <begin position="78"/>
        <end position="102"/>
    </location>
</feature>
<feature type="domain" description="RCK C-terminal" evidence="3">
    <location>
        <begin position="468"/>
        <end position="552"/>
    </location>
</feature>
<dbReference type="InterPro" id="IPR036291">
    <property type="entry name" value="NAD(P)-bd_dom_sf"/>
</dbReference>
<keyword evidence="4" id="KW-0406">Ion transport</keyword>
<dbReference type="PROSITE" id="PS51201">
    <property type="entry name" value="RCK_N"/>
    <property type="match status" value="2"/>
</dbReference>
<dbReference type="InterPro" id="IPR006037">
    <property type="entry name" value="RCK_C"/>
</dbReference>
<dbReference type="Gene3D" id="3.40.50.720">
    <property type="entry name" value="NAD(P)-binding Rossmann-like Domain"/>
    <property type="match status" value="2"/>
</dbReference>
<reference evidence="5" key="1">
    <citation type="submission" date="2015-03" db="EMBL/GenBank/DDBJ databases">
        <authorList>
            <person name="Urmite Genomes"/>
        </authorList>
    </citation>
    <scope>NUCLEOTIDE SEQUENCE [LARGE SCALE GENOMIC DNA]</scope>
    <source>
        <strain evidence="5">Arc-Hr</strain>
    </source>
</reference>
<dbReference type="OrthoDB" id="43518at2157"/>
<dbReference type="Pfam" id="PF02254">
    <property type="entry name" value="TrkA_N"/>
    <property type="match status" value="2"/>
</dbReference>
<organism evidence="4 5">
    <name type="scientific">Haloferax massiliensis</name>
    <dbReference type="NCBI Taxonomy" id="1476858"/>
    <lineage>
        <taxon>Archaea</taxon>
        <taxon>Methanobacteriati</taxon>
        <taxon>Methanobacteriota</taxon>
        <taxon>Stenosarchaea group</taxon>
        <taxon>Halobacteria</taxon>
        <taxon>Halobacteriales</taxon>
        <taxon>Haloferacaceae</taxon>
        <taxon>Haloferax</taxon>
    </lineage>
</organism>
<dbReference type="Gene3D" id="1.10.287.70">
    <property type="match status" value="1"/>
</dbReference>
<evidence type="ECO:0000256" key="1">
    <source>
        <dbReference type="SAM" id="Phobius"/>
    </source>
</evidence>
<dbReference type="PROSITE" id="PS51202">
    <property type="entry name" value="RCK_C"/>
    <property type="match status" value="2"/>
</dbReference>
<evidence type="ECO:0000259" key="2">
    <source>
        <dbReference type="PROSITE" id="PS51201"/>
    </source>
</evidence>
<dbReference type="SUPFAM" id="SSF51735">
    <property type="entry name" value="NAD(P)-binding Rossmann-fold domains"/>
    <property type="match status" value="2"/>
</dbReference>
<accession>A0A0D6JR51</accession>
<gene>
    <name evidence="4" type="primary">kch_2</name>
    <name evidence="4" type="ORF">BN996_01856</name>
</gene>
<keyword evidence="4" id="KW-0407">Ion channel</keyword>
<dbReference type="GO" id="GO:0006813">
    <property type="term" value="P:potassium ion transport"/>
    <property type="evidence" value="ECO:0007669"/>
    <property type="project" value="InterPro"/>
</dbReference>
<feature type="domain" description="RCK C-terminal" evidence="3">
    <location>
        <begin position="257"/>
        <end position="341"/>
    </location>
</feature>
<dbReference type="AlphaFoldDB" id="A0A0D6JR51"/>
<name>A0A0D6JR51_9EURY</name>
<dbReference type="SMR" id="A0A0D6JR51"/>
<sequence length="552" mass="58880">MSISGDGPGLSKAKRRLGRYLAGAGLLMLTFSIAYQWAAGFFAGEDISFLQAVHVVVETFTTTGYGEQTRFWVDHPPLLALSILMQLTGVTTVFLTLPLFLVPLVEDALRTAPPTASTHTDHVVICTFTPRGDALVDELDSMDVPYVILEADRDRAEELYGEGYEVVHGDPEEVESLEAANAPEALAIVADDDDETNASVILAAKQAAPDARVVSLIEDPEVADYHRYAGADRVVSPRRLLGESLAGKATTSISSELGDAIEIGEDFEVAELLVQRGSPVEDRTIAESGIGEVTGVNVIGAWFSGEFVSPPAPDAVIDEHTILLVVGREKQLEELRALTLSSARRFRRGTVIVAGYGEVGSTAAETLASAGVPHLVVDKRDKPGVDLVGDITDPQTLAEANVSEARGVLLALDNDTTAVFATLVSERVSEETEVIARANETESIAKLYRAGADYVLALSTVAGRMLASTVLDEEVIAPQSQIEIVRTHAPGLVGRTLAGADVRARTNCTVIAVERGGELVTEIGPAFRVEADDDLVVAGVDEDIYRFNEQFG</sequence>
<dbReference type="InterPro" id="IPR050721">
    <property type="entry name" value="Trk_Ktr_HKT_K-transport"/>
</dbReference>
<dbReference type="EMBL" id="CSTE01000002">
    <property type="protein sequence ID" value="CQR50376.1"/>
    <property type="molecule type" value="Genomic_DNA"/>
</dbReference>
<dbReference type="SUPFAM" id="SSF116726">
    <property type="entry name" value="TrkA C-terminal domain-like"/>
    <property type="match status" value="2"/>
</dbReference>
<keyword evidence="4" id="KW-0813">Transport</keyword>
<evidence type="ECO:0000313" key="5">
    <source>
        <dbReference type="Proteomes" id="UP000198902"/>
    </source>
</evidence>
<proteinExistence type="predicted"/>
<feature type="domain" description="RCK N-terminal" evidence="2">
    <location>
        <begin position="348"/>
        <end position="456"/>
    </location>
</feature>
<dbReference type="InterPro" id="IPR036721">
    <property type="entry name" value="RCK_C_sf"/>
</dbReference>
<dbReference type="Pfam" id="PF02080">
    <property type="entry name" value="TrkA_C"/>
    <property type="match status" value="2"/>
</dbReference>
<keyword evidence="1" id="KW-0812">Transmembrane</keyword>
<dbReference type="Gene3D" id="3.30.70.1450">
    <property type="entry name" value="Regulator of K+ conductance, C-terminal domain"/>
    <property type="match status" value="2"/>
</dbReference>
<evidence type="ECO:0000313" key="4">
    <source>
        <dbReference type="EMBL" id="CQR50376.1"/>
    </source>
</evidence>
<keyword evidence="1" id="KW-1133">Transmembrane helix</keyword>
<dbReference type="GO" id="GO:0008324">
    <property type="term" value="F:monoatomic cation transmembrane transporter activity"/>
    <property type="evidence" value="ECO:0007669"/>
    <property type="project" value="InterPro"/>
</dbReference>
<dbReference type="InterPro" id="IPR003148">
    <property type="entry name" value="RCK_N"/>
</dbReference>
<keyword evidence="5" id="KW-1185">Reference proteome</keyword>
<protein>
    <submittedName>
        <fullName evidence="4">Voltage-gated potassium channel Kch</fullName>
    </submittedName>
</protein>
<feature type="transmembrane region" description="Helical" evidence="1">
    <location>
        <begin position="20"/>
        <end position="38"/>
    </location>
</feature>
<dbReference type="PANTHER" id="PTHR43833">
    <property type="entry name" value="POTASSIUM CHANNEL PROTEIN 2-RELATED-RELATED"/>
    <property type="match status" value="1"/>
</dbReference>
<evidence type="ECO:0000259" key="3">
    <source>
        <dbReference type="PROSITE" id="PS51202"/>
    </source>
</evidence>
<dbReference type="Proteomes" id="UP000198902">
    <property type="component" value="Unassembled WGS sequence"/>
</dbReference>
<keyword evidence="1" id="KW-0472">Membrane</keyword>